<gene>
    <name evidence="1" type="ORF">HII27_23920</name>
</gene>
<organism evidence="1 2">
    <name type="scientific">Kluyvera sichuanensis</name>
    <dbReference type="NCBI Taxonomy" id="2725494"/>
    <lineage>
        <taxon>Bacteria</taxon>
        <taxon>Pseudomonadati</taxon>
        <taxon>Pseudomonadota</taxon>
        <taxon>Gammaproteobacteria</taxon>
        <taxon>Enterobacterales</taxon>
        <taxon>Enterobacteriaceae</taxon>
        <taxon>Kluyvera</taxon>
    </lineage>
</organism>
<proteinExistence type="predicted"/>
<dbReference type="Proteomes" id="UP000607331">
    <property type="component" value="Unassembled WGS sequence"/>
</dbReference>
<protein>
    <recommendedName>
        <fullName evidence="3">DUF2971 domain-containing protein</fullName>
    </recommendedName>
</protein>
<evidence type="ECO:0000313" key="2">
    <source>
        <dbReference type="Proteomes" id="UP000607331"/>
    </source>
</evidence>
<evidence type="ECO:0000313" key="1">
    <source>
        <dbReference type="EMBL" id="MBC1188725.1"/>
    </source>
</evidence>
<name>A0ABR6S013_9ENTR</name>
<reference evidence="1 2" key="1">
    <citation type="submission" date="2020-04" db="EMBL/GenBank/DDBJ databases">
        <title>The draft genome of Kluyvera sichuanensis strain SCKS090646.</title>
        <authorList>
            <person name="Wei L."/>
            <person name="Liu L."/>
            <person name="Feng Y."/>
            <person name="Zong Z."/>
        </authorList>
    </citation>
    <scope>NUCLEOTIDE SEQUENCE [LARGE SCALE GENOMIC DNA]</scope>
    <source>
        <strain evidence="1 2">090646</strain>
    </source>
</reference>
<sequence length="317" mass="37838">MIIFSSGEYKPLLSVENSSFCCWLKTWLKYFICLLAGINSMMISPSLCAEKLNRENRFDSLPSISWSELEKRRPTGSFRLIYAEDETLCQIILNSLNEEGYNPDVYHSSPEIYHPLPELILQTRLNLPRKLLGTHLWRTEEYEIYYTDKTGKPQKDYWYRFIGQGDANLALGLGVKESYTEHHSVPYTDFIKFRLTAFPYPWKDKLYLTMDNINGQLRPTERDQYWKNKKFRLWEKDGRYKIDPEIEYYIYRYFEELIMVGSEYYLLSTLRFPEQDKPLRIVASLFNSMRTYQRWDYAPIPPHGVCFIESIFILHGE</sequence>
<dbReference type="RefSeq" id="WP_185669853.1">
    <property type="nucleotide sequence ID" value="NZ_JABBJF010000037.1"/>
</dbReference>
<dbReference type="EMBL" id="JABBJF010000037">
    <property type="protein sequence ID" value="MBC1188725.1"/>
    <property type="molecule type" value="Genomic_DNA"/>
</dbReference>
<evidence type="ECO:0008006" key="3">
    <source>
        <dbReference type="Google" id="ProtNLM"/>
    </source>
</evidence>
<keyword evidence="2" id="KW-1185">Reference proteome</keyword>
<accession>A0ABR6S013</accession>
<comment type="caution">
    <text evidence="1">The sequence shown here is derived from an EMBL/GenBank/DDBJ whole genome shotgun (WGS) entry which is preliminary data.</text>
</comment>